<protein>
    <recommendedName>
        <fullName evidence="1">MHD1 domain-containing protein</fullName>
    </recommendedName>
</protein>
<dbReference type="EMBL" id="CM007381">
    <property type="protein sequence ID" value="ONK79557.1"/>
    <property type="molecule type" value="Genomic_DNA"/>
</dbReference>
<dbReference type="PROSITE" id="PS51258">
    <property type="entry name" value="MHD1"/>
    <property type="match status" value="1"/>
</dbReference>
<dbReference type="Pfam" id="PF25761">
    <property type="entry name" value="TPR_PATROL1"/>
    <property type="match status" value="2"/>
</dbReference>
<dbReference type="PANTHER" id="PTHR31280:SF1">
    <property type="entry name" value="OS03G0138600 PROTEIN"/>
    <property type="match status" value="1"/>
</dbReference>
<dbReference type="Proteomes" id="UP000243459">
    <property type="component" value="Chromosome 1"/>
</dbReference>
<reference evidence="3" key="1">
    <citation type="journal article" date="2017" name="Nat. Commun.">
        <title>The asparagus genome sheds light on the origin and evolution of a young Y chromosome.</title>
        <authorList>
            <person name="Harkess A."/>
            <person name="Zhou J."/>
            <person name="Xu C."/>
            <person name="Bowers J.E."/>
            <person name="Van der Hulst R."/>
            <person name="Ayyampalayam S."/>
            <person name="Mercati F."/>
            <person name="Riccardi P."/>
            <person name="McKain M.R."/>
            <person name="Kakrana A."/>
            <person name="Tang H."/>
            <person name="Ray J."/>
            <person name="Groenendijk J."/>
            <person name="Arikit S."/>
            <person name="Mathioni S.M."/>
            <person name="Nakano M."/>
            <person name="Shan H."/>
            <person name="Telgmann-Rauber A."/>
            <person name="Kanno A."/>
            <person name="Yue Z."/>
            <person name="Chen H."/>
            <person name="Li W."/>
            <person name="Chen Y."/>
            <person name="Xu X."/>
            <person name="Zhang Y."/>
            <person name="Luo S."/>
            <person name="Chen H."/>
            <person name="Gao J."/>
            <person name="Mao Z."/>
            <person name="Pires J.C."/>
            <person name="Luo M."/>
            <person name="Kudrna D."/>
            <person name="Wing R.A."/>
            <person name="Meyers B.C."/>
            <person name="Yi K."/>
            <person name="Kong H."/>
            <person name="Lavrijsen P."/>
            <person name="Sunseri F."/>
            <person name="Falavigna A."/>
            <person name="Ye Y."/>
            <person name="Leebens-Mack J.H."/>
            <person name="Chen G."/>
        </authorList>
    </citation>
    <scope>NUCLEOTIDE SEQUENCE [LARGE SCALE GENOMIC DNA]</scope>
    <source>
        <strain evidence="3">cv. DH0086</strain>
    </source>
</reference>
<dbReference type="InterPro" id="IPR008528">
    <property type="entry name" value="unc-13_homologue"/>
</dbReference>
<dbReference type="InterPro" id="IPR057984">
    <property type="entry name" value="PATROL1_C"/>
</dbReference>
<keyword evidence="3" id="KW-1185">Reference proteome</keyword>
<feature type="domain" description="MHD1" evidence="1">
    <location>
        <begin position="402"/>
        <end position="544"/>
    </location>
</feature>
<name>A0A5P1FQ64_ASPOF</name>
<organism evidence="2 3">
    <name type="scientific">Asparagus officinalis</name>
    <name type="common">Garden asparagus</name>
    <dbReference type="NCBI Taxonomy" id="4686"/>
    <lineage>
        <taxon>Eukaryota</taxon>
        <taxon>Viridiplantae</taxon>
        <taxon>Streptophyta</taxon>
        <taxon>Embryophyta</taxon>
        <taxon>Tracheophyta</taxon>
        <taxon>Spermatophyta</taxon>
        <taxon>Magnoliopsida</taxon>
        <taxon>Liliopsida</taxon>
        <taxon>Asparagales</taxon>
        <taxon>Asparagaceae</taxon>
        <taxon>Asparagoideae</taxon>
        <taxon>Asparagus</taxon>
    </lineage>
</organism>
<dbReference type="AlphaFoldDB" id="A0A5P1FQ64"/>
<dbReference type="Gramene" id="ONK79557">
    <property type="protein sequence ID" value="ONK79557"/>
    <property type="gene ID" value="A4U43_C01F7590"/>
</dbReference>
<dbReference type="PANTHER" id="PTHR31280">
    <property type="entry name" value="PROTEIN UNC-13 HOMOLOG"/>
    <property type="match status" value="1"/>
</dbReference>
<gene>
    <name evidence="2" type="ORF">A4U43_C01F7590</name>
</gene>
<evidence type="ECO:0000313" key="2">
    <source>
        <dbReference type="EMBL" id="ONK79557.1"/>
    </source>
</evidence>
<dbReference type="OMA" id="QYMARIT"/>
<accession>A0A5P1FQ64</accession>
<sequence length="623" mass="70362">MAGGEVGDTRLRRALMRALVGQTGRRAETIVLPLELLRQLKPSEFTDTNEYHHWQRRQLKVLETGLSLHPSTPLDHPNSAAFRLREVVQMSELKPIDTSKNSEAMCTLCSSVLTLAWRSPNNFPTSDVCHWADGYPLNVYLYLSLIHSIFDLRDETVVLDELDELIELMKKTWVVLGINKMIHDVCFTWALFEQYVITGQIEPDLMCAVLAMLTEVASDIKKADREPGYLKILSATLSSMQGWAEKKLMNYHEGFEKGLIGTMENVLSLALSIAKISEDVPSMRGGLLMDRDGGITMNLLESRVDMYIRSSLKSAFAKIFENGHWQIDSTVMEIEEYPNEVLLQLTKEIKALAIYEKENFSPLLKQWHPVPSAVAVATIHSCFGIVLKQYMARITTLTNESIRVLQTAGKLEKILIQMVVEDSSECDDGGKGVVTEMIPYEVDSVVKNLMKNWINERLRIGRECFLRAKETESWNPKSKSEPYAQSAVDLMMVVKVTVDEFIDIPSSVREELVQDLVDGLENLFQDYTSFVSSCGGGRGRRRCEGGGDADGMATDSWSRISQRQRVSRGGMGAIVLGVRVLMPPTTGRWNRSDPNTVLRVLCHRNDEVASWFLKKTFQLPKRR</sequence>
<evidence type="ECO:0000259" key="1">
    <source>
        <dbReference type="PROSITE" id="PS51258"/>
    </source>
</evidence>
<proteinExistence type="predicted"/>
<dbReference type="InterPro" id="IPR014770">
    <property type="entry name" value="Munc13_1"/>
</dbReference>
<evidence type="ECO:0000313" key="3">
    <source>
        <dbReference type="Proteomes" id="UP000243459"/>
    </source>
</evidence>